<dbReference type="SUPFAM" id="SSF54695">
    <property type="entry name" value="POZ domain"/>
    <property type="match status" value="1"/>
</dbReference>
<dbReference type="Proteomes" id="UP001465668">
    <property type="component" value="Unassembled WGS sequence"/>
</dbReference>
<organism evidence="6 7">
    <name type="scientific">Seiridium cardinale</name>
    <dbReference type="NCBI Taxonomy" id="138064"/>
    <lineage>
        <taxon>Eukaryota</taxon>
        <taxon>Fungi</taxon>
        <taxon>Dikarya</taxon>
        <taxon>Ascomycota</taxon>
        <taxon>Pezizomycotina</taxon>
        <taxon>Sordariomycetes</taxon>
        <taxon>Xylariomycetidae</taxon>
        <taxon>Amphisphaeriales</taxon>
        <taxon>Sporocadaceae</taxon>
        <taxon>Seiridium</taxon>
    </lineage>
</organism>
<dbReference type="InterPro" id="IPR001487">
    <property type="entry name" value="Bromodomain"/>
</dbReference>
<dbReference type="PRINTS" id="PR00503">
    <property type="entry name" value="BROMODOMAIN"/>
</dbReference>
<name>A0ABR2XSM7_9PEZI</name>
<dbReference type="PANTHER" id="PTHR22880">
    <property type="entry name" value="FALZ-RELATED BROMODOMAIN-CONTAINING PROTEINS"/>
    <property type="match status" value="1"/>
</dbReference>
<dbReference type="SUPFAM" id="SSF47370">
    <property type="entry name" value="Bromodomain"/>
    <property type="match status" value="1"/>
</dbReference>
<reference evidence="6 7" key="1">
    <citation type="submission" date="2024-02" db="EMBL/GenBank/DDBJ databases">
        <title>First draft genome assembly of two strains of Seiridium cardinale.</title>
        <authorList>
            <person name="Emiliani G."/>
            <person name="Scali E."/>
        </authorList>
    </citation>
    <scope>NUCLEOTIDE SEQUENCE [LARGE SCALE GENOMIC DNA]</scope>
    <source>
        <strain evidence="6 7">BM-138-000479</strain>
    </source>
</reference>
<dbReference type="PROSITE" id="PS50097">
    <property type="entry name" value="BTB"/>
    <property type="match status" value="1"/>
</dbReference>
<dbReference type="InterPro" id="IPR050935">
    <property type="entry name" value="Bromo_chromatin_reader"/>
</dbReference>
<dbReference type="InterPro" id="IPR011333">
    <property type="entry name" value="SKP1/BTB/POZ_sf"/>
</dbReference>
<gene>
    <name evidence="6" type="ORF">SCAR479_06722</name>
</gene>
<evidence type="ECO:0000256" key="2">
    <source>
        <dbReference type="PROSITE-ProRule" id="PRU00035"/>
    </source>
</evidence>
<comment type="caution">
    <text evidence="6">The sequence shown here is derived from an EMBL/GenBank/DDBJ whole genome shotgun (WGS) entry which is preliminary data.</text>
</comment>
<evidence type="ECO:0000259" key="5">
    <source>
        <dbReference type="PROSITE" id="PS50097"/>
    </source>
</evidence>
<dbReference type="Gene3D" id="3.30.710.10">
    <property type="entry name" value="Potassium Channel Kv1.1, Chain A"/>
    <property type="match status" value="1"/>
</dbReference>
<evidence type="ECO:0000313" key="6">
    <source>
        <dbReference type="EMBL" id="KAK9776677.1"/>
    </source>
</evidence>
<keyword evidence="7" id="KW-1185">Reference proteome</keyword>
<evidence type="ECO:0000313" key="7">
    <source>
        <dbReference type="Proteomes" id="UP001465668"/>
    </source>
</evidence>
<evidence type="ECO:0000256" key="3">
    <source>
        <dbReference type="SAM" id="MobiDB-lite"/>
    </source>
</evidence>
<evidence type="ECO:0000259" key="4">
    <source>
        <dbReference type="PROSITE" id="PS50014"/>
    </source>
</evidence>
<feature type="domain" description="Bromo" evidence="4">
    <location>
        <begin position="438"/>
        <end position="502"/>
    </location>
</feature>
<dbReference type="InterPro" id="IPR036427">
    <property type="entry name" value="Bromodomain-like_sf"/>
</dbReference>
<feature type="compositionally biased region" description="Basic and acidic residues" evidence="3">
    <location>
        <begin position="371"/>
        <end position="380"/>
    </location>
</feature>
<dbReference type="CDD" id="cd18186">
    <property type="entry name" value="BTB_POZ_ZBTB_KLHL-like"/>
    <property type="match status" value="1"/>
</dbReference>
<dbReference type="EMBL" id="JARVKM010000026">
    <property type="protein sequence ID" value="KAK9776677.1"/>
    <property type="molecule type" value="Genomic_DNA"/>
</dbReference>
<proteinExistence type="predicted"/>
<dbReference type="InterPro" id="IPR000210">
    <property type="entry name" value="BTB/POZ_dom"/>
</dbReference>
<feature type="domain" description="BTB" evidence="5">
    <location>
        <begin position="149"/>
        <end position="218"/>
    </location>
</feature>
<dbReference type="Pfam" id="PF00439">
    <property type="entry name" value="Bromodomain"/>
    <property type="match status" value="1"/>
</dbReference>
<feature type="region of interest" description="Disordered" evidence="3">
    <location>
        <begin position="339"/>
        <end position="387"/>
    </location>
</feature>
<dbReference type="Gene3D" id="1.20.920.10">
    <property type="entry name" value="Bromodomain-like"/>
    <property type="match status" value="1"/>
</dbReference>
<dbReference type="PROSITE" id="PS50014">
    <property type="entry name" value="BROMODOMAIN_2"/>
    <property type="match status" value="1"/>
</dbReference>
<accession>A0ABR2XSM7</accession>
<dbReference type="Pfam" id="PF00651">
    <property type="entry name" value="BTB"/>
    <property type="match status" value="1"/>
</dbReference>
<keyword evidence="1 2" id="KW-0103">Bromodomain</keyword>
<dbReference type="PANTHER" id="PTHR22880:SF225">
    <property type="entry name" value="BROMODOMAIN-CONTAINING PROTEIN BET-1-RELATED"/>
    <property type="match status" value="1"/>
</dbReference>
<dbReference type="SMART" id="SM00297">
    <property type="entry name" value="BROMO"/>
    <property type="match status" value="1"/>
</dbReference>
<protein>
    <submittedName>
        <fullName evidence="6">Uncharacterized protein</fullName>
    </submittedName>
</protein>
<sequence length="532" mass="58731">MPEYSALRARVRLVGLSGAGAHGPYCMPHPGNLALTAPGGQVIASSPSFKSPAGACLGKAITNRSFVAIDWYLRSFLHGVGIGPARHSSNTLPTEVSAFDLPQPGADQRPCKPSTSGALTLGGQASTSNMSIQDTEQAAGFSWLDPHPTFVILLVGPDEKPFGIQKDFLCAKSAYYRNFFSGLNDEALEYVVKLPKATEEVFGLAQNFLYTGKLSDTAEHPGYDTLVATWKLANQLDIEGLREEALEAMTEYRRITRTIPATPLLIQVWNDTPEGSDIRQLLLTWAAEYIRSSESRTEFSKSLPQELLSELVVAMSHLNSGPVVQGGDGTVAEVASHRKNVHYLDGEDSEGERRDKAPKHRHSDTGPGVLEEPKLTGDRKPRARTSLPGVKYTKARKASLNANSGPPPSKESQLIFCNDLLTRMLSGPGYWTRLVGAFSEPVNPIEDKVEDYFDKISKPMDLGTIRKKMNGNEYHQADEFAADVRQIFENCFTYWKEGQEMYELGRKFQKTFEEKYAGMNKWIAKYDGEEPN</sequence>
<evidence type="ECO:0000256" key="1">
    <source>
        <dbReference type="ARBA" id="ARBA00023117"/>
    </source>
</evidence>